<keyword evidence="2" id="KW-0238">DNA-binding</keyword>
<dbReference type="Proteomes" id="UP000584642">
    <property type="component" value="Unassembled WGS sequence"/>
</dbReference>
<keyword evidence="1" id="KW-0805">Transcription regulation</keyword>
<accession>A0ABX2T7K7</accession>
<dbReference type="SMART" id="SM00871">
    <property type="entry name" value="AraC_E_bind"/>
    <property type="match status" value="1"/>
</dbReference>
<dbReference type="EMBL" id="JABFDB010000006">
    <property type="protein sequence ID" value="NYZ20309.1"/>
    <property type="molecule type" value="Genomic_DNA"/>
</dbReference>
<dbReference type="SMART" id="SM00342">
    <property type="entry name" value="HTH_ARAC"/>
    <property type="match status" value="1"/>
</dbReference>
<dbReference type="PROSITE" id="PS00041">
    <property type="entry name" value="HTH_ARAC_FAMILY_1"/>
    <property type="match status" value="1"/>
</dbReference>
<keyword evidence="6" id="KW-1185">Reference proteome</keyword>
<evidence type="ECO:0000256" key="2">
    <source>
        <dbReference type="ARBA" id="ARBA00023125"/>
    </source>
</evidence>
<dbReference type="Pfam" id="PF12833">
    <property type="entry name" value="HTH_18"/>
    <property type="match status" value="1"/>
</dbReference>
<sequence length="283" mass="31022">MPRSGTLIAYGRRIERVVAHLAAHLDEPLDLDRLAGVACFSPYHFHRIYRAMTGETAADTLRRQRLMRAAAELVRDGAAMPAIARRAGYGSVAAFTRAFGQAYGIAPAAYRRQGRLVPPRTASNEPEASMDDVIIRELSPVRVAALAHRGPYTAIGSTFDRLAAWAGPRGLMGPDARYFGVYYDDPDSVPADRLRSDACVTVGPEVTGDGDVRIIEIAGGTHAVLRHQGPYAELEGAYRRLYRGWLPTSGREPADRPCFEEYLNDCKTLPPAEWLTDICLPLA</sequence>
<dbReference type="RefSeq" id="WP_180282066.1">
    <property type="nucleotide sequence ID" value="NZ_JABFDB010000006.1"/>
</dbReference>
<dbReference type="InterPro" id="IPR018060">
    <property type="entry name" value="HTH_AraC"/>
</dbReference>
<dbReference type="Gene3D" id="3.20.80.10">
    <property type="entry name" value="Regulatory factor, effector binding domain"/>
    <property type="match status" value="1"/>
</dbReference>
<dbReference type="SUPFAM" id="SSF46689">
    <property type="entry name" value="Homeodomain-like"/>
    <property type="match status" value="2"/>
</dbReference>
<feature type="domain" description="HTH araC/xylS-type" evidence="4">
    <location>
        <begin position="15"/>
        <end position="113"/>
    </location>
</feature>
<evidence type="ECO:0000313" key="5">
    <source>
        <dbReference type="EMBL" id="NYZ20309.1"/>
    </source>
</evidence>
<dbReference type="Pfam" id="PF06445">
    <property type="entry name" value="GyrI-like"/>
    <property type="match status" value="1"/>
</dbReference>
<dbReference type="Gene3D" id="1.10.10.60">
    <property type="entry name" value="Homeodomain-like"/>
    <property type="match status" value="2"/>
</dbReference>
<keyword evidence="3" id="KW-0804">Transcription</keyword>
<evidence type="ECO:0000256" key="3">
    <source>
        <dbReference type="ARBA" id="ARBA00023163"/>
    </source>
</evidence>
<dbReference type="PANTHER" id="PTHR40055">
    <property type="entry name" value="TRANSCRIPTIONAL REGULATOR YGIV-RELATED"/>
    <property type="match status" value="1"/>
</dbReference>
<organism evidence="5 6">
    <name type="scientific">Azospirillum oleiclasticum</name>
    <dbReference type="NCBI Taxonomy" id="2735135"/>
    <lineage>
        <taxon>Bacteria</taxon>
        <taxon>Pseudomonadati</taxon>
        <taxon>Pseudomonadota</taxon>
        <taxon>Alphaproteobacteria</taxon>
        <taxon>Rhodospirillales</taxon>
        <taxon>Azospirillaceae</taxon>
        <taxon>Azospirillum</taxon>
    </lineage>
</organism>
<dbReference type="SUPFAM" id="SSF55136">
    <property type="entry name" value="Probable bacterial effector-binding domain"/>
    <property type="match status" value="1"/>
</dbReference>
<evidence type="ECO:0000256" key="1">
    <source>
        <dbReference type="ARBA" id="ARBA00023015"/>
    </source>
</evidence>
<gene>
    <name evidence="5" type="ORF">HND93_11345</name>
</gene>
<reference evidence="5 6" key="1">
    <citation type="submission" date="2020-05" db="EMBL/GenBank/DDBJ databases">
        <title>Azospirillum oleiclasticum sp. nov, a nitrogen-fixing and heavy crude oil-emulsifying bacterium isolated from the crude oil of Yumen Oilfield.</title>
        <authorList>
            <person name="Wu D."/>
            <person name="Cai M."/>
            <person name="Zhang X."/>
        </authorList>
    </citation>
    <scope>NUCLEOTIDE SEQUENCE [LARGE SCALE GENOMIC DNA]</scope>
    <source>
        <strain evidence="5 6">ROY-1-1-2</strain>
    </source>
</reference>
<evidence type="ECO:0000313" key="6">
    <source>
        <dbReference type="Proteomes" id="UP000584642"/>
    </source>
</evidence>
<name>A0ABX2T7K7_9PROT</name>
<comment type="caution">
    <text evidence="5">The sequence shown here is derived from an EMBL/GenBank/DDBJ whole genome shotgun (WGS) entry which is preliminary data.</text>
</comment>
<dbReference type="InterPro" id="IPR050908">
    <property type="entry name" value="SmbC-like"/>
</dbReference>
<dbReference type="PROSITE" id="PS01124">
    <property type="entry name" value="HTH_ARAC_FAMILY_2"/>
    <property type="match status" value="1"/>
</dbReference>
<evidence type="ECO:0000259" key="4">
    <source>
        <dbReference type="PROSITE" id="PS01124"/>
    </source>
</evidence>
<dbReference type="InterPro" id="IPR009057">
    <property type="entry name" value="Homeodomain-like_sf"/>
</dbReference>
<protein>
    <submittedName>
        <fullName evidence="5">AraC family transcriptional regulator</fullName>
    </submittedName>
</protein>
<dbReference type="InterPro" id="IPR029442">
    <property type="entry name" value="GyrI-like"/>
</dbReference>
<dbReference type="InterPro" id="IPR018062">
    <property type="entry name" value="HTH_AraC-typ_CS"/>
</dbReference>
<dbReference type="InterPro" id="IPR011256">
    <property type="entry name" value="Reg_factor_effector_dom_sf"/>
</dbReference>
<dbReference type="InterPro" id="IPR010499">
    <property type="entry name" value="AraC_E-bd"/>
</dbReference>
<dbReference type="PANTHER" id="PTHR40055:SF1">
    <property type="entry name" value="TRANSCRIPTIONAL REGULATOR YGIV-RELATED"/>
    <property type="match status" value="1"/>
</dbReference>
<proteinExistence type="predicted"/>